<dbReference type="VEuPathDB" id="GiardiaDB:SS50377_22358"/>
<evidence type="ECO:0000313" key="2">
    <source>
        <dbReference type="EMBL" id="KAH0574743.1"/>
    </source>
</evidence>
<name>V6LCE7_9EUKA</name>
<sequence>MRIINFSDLPNGKQEKFYDLFVKKNYQFKKVDNFYVLNLNLQNLETPKPPIYEKFIPLQTPQISFKADIEMDLITPTARQQKQVLFKRKNEEISKSVVSHPPSPRRAGSHVTTQIKLRTFRMFESVEKIYKNDIIIQQYLHINIRDISLAFMDFTVSALHISQKQPQFTVARFGVSQQTLNDTCTSPQDLFCLFVSINTNVFDEQNLNSSVWHYLKTGISQTQELEKPLLELLNMNNSVKFNLFCRLLNECFKCSNDDFIDKLAFLNIAKNTFDCQQELREFIKFVGKTNIIEGKMLPTNLIATTFFAFLNSLENPQKLVNVVVPEPKIQHQSRKILPQELLIENFNENILLDFSQFIDFHQGFQIVFPSMCQQYACHMLQAVPKPVPNALIKKLREVIDQHILGRIQEYWTEVESLKTRNCTVQNIYDFCKKLLFITQHETVITAEAMLVSSGRVSRISGLKESEF</sequence>
<evidence type="ECO:0000313" key="1">
    <source>
        <dbReference type="EMBL" id="EST42147.1"/>
    </source>
</evidence>
<gene>
    <name evidence="1" type="ORF">SS50377_18455</name>
    <name evidence="2" type="ORF">SS50377_22358</name>
</gene>
<dbReference type="EMBL" id="AUWU02000003">
    <property type="protein sequence ID" value="KAH0574743.1"/>
    <property type="molecule type" value="Genomic_DNA"/>
</dbReference>
<accession>V6LCE7</accession>
<dbReference type="EMBL" id="KI546166">
    <property type="protein sequence ID" value="EST42147.1"/>
    <property type="molecule type" value="Genomic_DNA"/>
</dbReference>
<protein>
    <submittedName>
        <fullName evidence="1">Uncharacterized protein</fullName>
    </submittedName>
</protein>
<dbReference type="Proteomes" id="UP000018208">
    <property type="component" value="Unassembled WGS sequence"/>
</dbReference>
<keyword evidence="3" id="KW-1185">Reference proteome</keyword>
<dbReference type="AlphaFoldDB" id="V6LCE7"/>
<proteinExistence type="predicted"/>
<organism evidence="1">
    <name type="scientific">Spironucleus salmonicida</name>
    <dbReference type="NCBI Taxonomy" id="348837"/>
    <lineage>
        <taxon>Eukaryota</taxon>
        <taxon>Metamonada</taxon>
        <taxon>Diplomonadida</taxon>
        <taxon>Hexamitidae</taxon>
        <taxon>Hexamitinae</taxon>
        <taxon>Spironucleus</taxon>
    </lineage>
</organism>
<reference evidence="2" key="2">
    <citation type="submission" date="2020-12" db="EMBL/GenBank/DDBJ databases">
        <title>New Spironucleus salmonicida genome in near-complete chromosomes.</title>
        <authorList>
            <person name="Xu F."/>
            <person name="Kurt Z."/>
            <person name="Jimenez-Gonzalez A."/>
            <person name="Astvaldsson A."/>
            <person name="Andersson J.O."/>
            <person name="Svard S.G."/>
        </authorList>
    </citation>
    <scope>NUCLEOTIDE SEQUENCE</scope>
    <source>
        <strain evidence="2">ATCC 50377</strain>
    </source>
</reference>
<evidence type="ECO:0000313" key="3">
    <source>
        <dbReference type="Proteomes" id="UP000018208"/>
    </source>
</evidence>
<dbReference type="OrthoDB" id="2325980at2759"/>
<reference evidence="1 2" key="1">
    <citation type="journal article" date="2014" name="PLoS Genet.">
        <title>The Genome of Spironucleus salmonicida Highlights a Fish Pathogen Adapted to Fluctuating Environments.</title>
        <authorList>
            <person name="Xu F."/>
            <person name="Jerlstrom-Hultqvist J."/>
            <person name="Einarsson E."/>
            <person name="Astvaldsson A."/>
            <person name="Svard S.G."/>
            <person name="Andersson J.O."/>
        </authorList>
    </citation>
    <scope>NUCLEOTIDE SEQUENCE</scope>
    <source>
        <strain evidence="2">ATCC 50377</strain>
    </source>
</reference>